<dbReference type="Pfam" id="PF22254">
    <property type="entry name" value="TFA2_E-tether"/>
    <property type="match status" value="1"/>
</dbReference>
<dbReference type="Pfam" id="PF02186">
    <property type="entry name" value="TFIIE_beta"/>
    <property type="match status" value="1"/>
</dbReference>
<reference evidence="9 10" key="1">
    <citation type="journal article" date="2011" name="Proc. Natl. Acad. Sci. U.S.A.">
        <title>Evolutionary erosion of yeast sex chromosomes by mating-type switching accidents.</title>
        <authorList>
            <person name="Gordon J.L."/>
            <person name="Armisen D."/>
            <person name="Proux-Wera E."/>
            <person name="Oheigeartaigh S.S."/>
            <person name="Byrne K.P."/>
            <person name="Wolfe K.H."/>
        </authorList>
    </citation>
    <scope>NUCLEOTIDE SEQUENCE [LARGE SCALE GENOMIC DNA]</scope>
    <source>
        <strain evidence="10">ATCC 10597 / BCRC 20456 / CBS 421 / NBRC 0211 / NRRL Y-12639</strain>
    </source>
</reference>
<feature type="compositionally biased region" description="Basic and acidic residues" evidence="7">
    <location>
        <begin position="69"/>
        <end position="82"/>
    </location>
</feature>
<dbReference type="STRING" id="1071378.G0W377"/>
<dbReference type="GO" id="GO:0003697">
    <property type="term" value="F:single-stranded DNA binding"/>
    <property type="evidence" value="ECO:0007669"/>
    <property type="project" value="EnsemblFungi"/>
</dbReference>
<sequence>MSHTGPNNSNASQNNDPLLANLNAFKNKVKSAPVISRPRPTAAAAGTVVGGSTNNITSPLRKALHDKKRSIELREQEERERSSGASRTNTPGTEPEVLEIDSSSDNEGMNGNGKVKSEHTDSTGSPPPRKKVKKEEGDVIVDGETEKSDITRSVTGTPIIDLNGDSDDDEVKEVRPGSIAAHALQANQSNISKSHDSSKLLWATEYIQKKGKPVAMNELMDYLSLKPNDKVIELLKKLEKISFDPKKNAFKYVSTYDVHSEGELIKLLRSQVTFKGISCKELKDGWPQCDETINELEEESKILVLRTKKDRTPRYVWYNNGGDLHRIDEEFIKMWENVQLPQFSELPRKLQDLGLKPASVDPATIKRQTRVEVKKKKQRRGKITNTHMAGILKDFSHRV</sequence>
<name>G0W377_NAUDC</name>
<dbReference type="EMBL" id="HE580267">
    <property type="protein sequence ID" value="CCD22265.1"/>
    <property type="molecule type" value="Genomic_DNA"/>
</dbReference>
<evidence type="ECO:0000256" key="5">
    <source>
        <dbReference type="ARBA" id="ARBA00023242"/>
    </source>
</evidence>
<feature type="compositionally biased region" description="Low complexity" evidence="7">
    <location>
        <begin position="36"/>
        <end position="53"/>
    </location>
</feature>
<evidence type="ECO:0000256" key="1">
    <source>
        <dbReference type="ARBA" id="ARBA00004123"/>
    </source>
</evidence>
<evidence type="ECO:0000256" key="3">
    <source>
        <dbReference type="ARBA" id="ARBA00023125"/>
    </source>
</evidence>
<comment type="function">
    <text evidence="6">Recruits TFIIH to the initiation complex and stimulates the RNA polymerase II C-terminal domain kinase and DNA-dependent ATPase activities of TFIIH. Both TFIIH and TFIIE are required for promoter clearance by RNA polymerase.</text>
</comment>
<gene>
    <name evidence="9" type="primary">NDAI0A01070</name>
    <name evidence="9" type="ordered locus">NDAI_0A01070</name>
</gene>
<dbReference type="InterPro" id="IPR040501">
    <property type="entry name" value="TFA2_Winged_2"/>
</dbReference>
<keyword evidence="2" id="KW-0805">Transcription regulation</keyword>
<dbReference type="InterPro" id="IPR003166">
    <property type="entry name" value="TFIIE_bsu_DNA-bd"/>
</dbReference>
<dbReference type="OrthoDB" id="5323195at2759"/>
<keyword evidence="5" id="KW-0539">Nucleus</keyword>
<dbReference type="GO" id="GO:0005673">
    <property type="term" value="C:transcription factor TFIIE complex"/>
    <property type="evidence" value="ECO:0007669"/>
    <property type="project" value="EnsemblFungi"/>
</dbReference>
<dbReference type="InterPro" id="IPR016656">
    <property type="entry name" value="TFIIE-bsu"/>
</dbReference>
<evidence type="ECO:0000313" key="10">
    <source>
        <dbReference type="Proteomes" id="UP000000689"/>
    </source>
</evidence>
<evidence type="ECO:0000313" key="9">
    <source>
        <dbReference type="EMBL" id="CCD22265.1"/>
    </source>
</evidence>
<comment type="subcellular location">
    <subcellularLocation>
        <location evidence="1">Nucleus</location>
    </subcellularLocation>
</comment>
<organism evidence="9 10">
    <name type="scientific">Naumovozyma dairenensis (strain ATCC 10597 / BCRC 20456 / CBS 421 / NBRC 0211 / NRRL Y-12639)</name>
    <name type="common">Saccharomyces dairenensis</name>
    <dbReference type="NCBI Taxonomy" id="1071378"/>
    <lineage>
        <taxon>Eukaryota</taxon>
        <taxon>Fungi</taxon>
        <taxon>Dikarya</taxon>
        <taxon>Ascomycota</taxon>
        <taxon>Saccharomycotina</taxon>
        <taxon>Saccharomycetes</taxon>
        <taxon>Saccharomycetales</taxon>
        <taxon>Saccharomycetaceae</taxon>
        <taxon>Naumovozyma</taxon>
    </lineage>
</organism>
<evidence type="ECO:0000256" key="7">
    <source>
        <dbReference type="SAM" id="MobiDB-lite"/>
    </source>
</evidence>
<dbReference type="GO" id="GO:0000993">
    <property type="term" value="F:RNA polymerase II complex binding"/>
    <property type="evidence" value="ECO:0007669"/>
    <property type="project" value="EnsemblFungi"/>
</dbReference>
<dbReference type="RefSeq" id="XP_003667508.1">
    <property type="nucleotide sequence ID" value="XM_003667460.1"/>
</dbReference>
<dbReference type="Pfam" id="PF18121">
    <property type="entry name" value="TFA2_Winged_2"/>
    <property type="match status" value="1"/>
</dbReference>
<dbReference type="GO" id="GO:0001097">
    <property type="term" value="F:TFIIH-class transcription factor complex binding"/>
    <property type="evidence" value="ECO:0007669"/>
    <property type="project" value="EnsemblFungi"/>
</dbReference>
<dbReference type="PROSITE" id="PS51351">
    <property type="entry name" value="TFIIE_BETA_C"/>
    <property type="match status" value="1"/>
</dbReference>
<dbReference type="GO" id="GO:0006367">
    <property type="term" value="P:transcription initiation at RNA polymerase II promoter"/>
    <property type="evidence" value="ECO:0007669"/>
    <property type="project" value="EnsemblFungi"/>
</dbReference>
<keyword evidence="3" id="KW-0238">DNA-binding</keyword>
<dbReference type="Proteomes" id="UP000000689">
    <property type="component" value="Chromosome 1"/>
</dbReference>
<dbReference type="AlphaFoldDB" id="G0W377"/>
<keyword evidence="10" id="KW-1185">Reference proteome</keyword>
<dbReference type="HOGENOM" id="CLU_056580_2_0_1"/>
<dbReference type="GeneID" id="11494053"/>
<dbReference type="GO" id="GO:0097550">
    <property type="term" value="C:transcription preinitiation complex"/>
    <property type="evidence" value="ECO:0007669"/>
    <property type="project" value="EnsemblFungi"/>
</dbReference>
<dbReference type="PANTHER" id="PTHR12716:SF8">
    <property type="entry name" value="TRANSCRIPTION INITIATION FACTOR IIE SUBUNIT BETA"/>
    <property type="match status" value="1"/>
</dbReference>
<protein>
    <recommendedName>
        <fullName evidence="8">TFIIE beta domain-containing protein</fullName>
    </recommendedName>
</protein>
<evidence type="ECO:0000256" key="6">
    <source>
        <dbReference type="ARBA" id="ARBA00025581"/>
    </source>
</evidence>
<accession>G0W377</accession>
<evidence type="ECO:0000259" key="8">
    <source>
        <dbReference type="PROSITE" id="PS51351"/>
    </source>
</evidence>
<proteinExistence type="predicted"/>
<dbReference type="eggNOG" id="KOG3095">
    <property type="taxonomic scope" value="Eukaryota"/>
</dbReference>
<dbReference type="KEGG" id="ndi:NDAI_0A01070"/>
<dbReference type="InterPro" id="IPR054600">
    <property type="entry name" value="TFA2_E-tether"/>
</dbReference>
<keyword evidence="4" id="KW-0804">Transcription</keyword>
<feature type="domain" description="TFIIE beta" evidence="8">
    <location>
        <begin position="185"/>
        <end position="259"/>
    </location>
</feature>
<evidence type="ECO:0000256" key="2">
    <source>
        <dbReference type="ARBA" id="ARBA00023015"/>
    </source>
</evidence>
<dbReference type="PANTHER" id="PTHR12716">
    <property type="entry name" value="TRANSCRIPTION INITIATION FACTOR IIE, BETA SUBUNIT"/>
    <property type="match status" value="1"/>
</dbReference>
<feature type="region of interest" description="Disordered" evidence="7">
    <location>
        <begin position="31"/>
        <end position="149"/>
    </location>
</feature>
<evidence type="ECO:0000256" key="4">
    <source>
        <dbReference type="ARBA" id="ARBA00023163"/>
    </source>
</evidence>